<evidence type="ECO:0000256" key="9">
    <source>
        <dbReference type="SAM" id="Phobius"/>
    </source>
</evidence>
<feature type="transmembrane region" description="Helical" evidence="9">
    <location>
        <begin position="455"/>
        <end position="478"/>
    </location>
</feature>
<evidence type="ECO:0000256" key="7">
    <source>
        <dbReference type="ARBA" id="ARBA00022989"/>
    </source>
</evidence>
<dbReference type="KEGG" id="hor:Hore_06670"/>
<keyword evidence="3" id="KW-0813">Transport</keyword>
<dbReference type="RefSeq" id="WP_012635612.1">
    <property type="nucleotide sequence ID" value="NC_011899.1"/>
</dbReference>
<reference evidence="10 11" key="1">
    <citation type="journal article" date="2009" name="PLoS ONE">
        <title>Genome analysis of the anaerobic thermohalophilic bacterium Halothermothrix orenii.</title>
        <authorList>
            <person name="Mavromatis K."/>
            <person name="Ivanova N."/>
            <person name="Anderson I."/>
            <person name="Lykidis A."/>
            <person name="Hooper S.D."/>
            <person name="Sun H."/>
            <person name="Kunin V."/>
            <person name="Lapidus A."/>
            <person name="Hugenholtz P."/>
            <person name="Patel B."/>
            <person name="Kyrpides N.C."/>
        </authorList>
    </citation>
    <scope>NUCLEOTIDE SEQUENCE [LARGE SCALE GENOMIC DNA]</scope>
    <source>
        <strain evidence="11">H 168 / OCM 544 / DSM 9562</strain>
    </source>
</reference>
<comment type="subcellular location">
    <subcellularLocation>
        <location evidence="1">Cell membrane</location>
        <topology evidence="1">Multi-pass membrane protein</topology>
    </subcellularLocation>
</comment>
<feature type="transmembrane region" description="Helical" evidence="9">
    <location>
        <begin position="152"/>
        <end position="177"/>
    </location>
</feature>
<evidence type="ECO:0000313" key="11">
    <source>
        <dbReference type="Proteomes" id="UP000000719"/>
    </source>
</evidence>
<accession>B8D2J7</accession>
<feature type="transmembrane region" description="Helical" evidence="9">
    <location>
        <begin position="127"/>
        <end position="145"/>
    </location>
</feature>
<feature type="transmembrane region" description="Helical" evidence="9">
    <location>
        <begin position="240"/>
        <end position="263"/>
    </location>
</feature>
<feature type="transmembrane region" description="Helical" evidence="9">
    <location>
        <begin position="363"/>
        <end position="383"/>
    </location>
</feature>
<dbReference type="Gene3D" id="1.20.1740.10">
    <property type="entry name" value="Amino acid/polyamine transporter I"/>
    <property type="match status" value="1"/>
</dbReference>
<dbReference type="PANTHER" id="PTHR42770">
    <property type="entry name" value="AMINO ACID TRANSPORTER-RELATED"/>
    <property type="match status" value="1"/>
</dbReference>
<keyword evidence="6" id="KW-0029">Amino-acid transport</keyword>
<keyword evidence="11" id="KW-1185">Reference proteome</keyword>
<sequence>MEKAKEKLGFWALAGLIVGSMIGGGAFNLPSDMASGAGSGAVLLGWLVTGIGMIALALSYQNLSMRKPDLDGGIYSYAKGGFGEYMGFNSAWGYWLSAWLGNVAYATFLFGTLSYFIPAFNNDGNNWPSVIAASLLILAINYLILRGVKEASLVNLVTTIAKIIPIAIFIIIGLFAFKADLFSRDMFEVIKLAGESGTQSVGLFEQVTNTLMVTLWVFIGVEGAVVVSGRAKKRSDIGKATVMGLLGTLVIYVLITTVSYGIMPRAELAGLSKPTMAGVLEAVVGPWGAVLVRMGLGISLLGATLGWTLLAAEIPYVAAKDGVFPRLFARENENGSPAASLWITNLLVIGFIIYSHFSMSSYVAIYYMAGTAIILPYLFSALYQLKLVLTGEGYKADENKTGDLIKGIIATIYSAWLVYAAGMSYLLMVSVLYAPGFIFYLMSRKEQGKKAKTSDWVLALIIAGFAVYAIVLMAQGVIAP</sequence>
<dbReference type="HOGENOM" id="CLU_007946_1_2_9"/>
<gene>
    <name evidence="10" type="ordered locus">Hore_06670</name>
</gene>
<protein>
    <submittedName>
        <fullName evidence="10">Arginine/ornithine antiporter</fullName>
    </submittedName>
</protein>
<dbReference type="GO" id="GO:0005886">
    <property type="term" value="C:plasma membrane"/>
    <property type="evidence" value="ECO:0007669"/>
    <property type="project" value="UniProtKB-SubCell"/>
</dbReference>
<dbReference type="OrthoDB" id="178667at2"/>
<feature type="transmembrane region" description="Helical" evidence="9">
    <location>
        <begin position="92"/>
        <end position="115"/>
    </location>
</feature>
<evidence type="ECO:0000256" key="3">
    <source>
        <dbReference type="ARBA" id="ARBA00022448"/>
    </source>
</evidence>
<dbReference type="Proteomes" id="UP000000719">
    <property type="component" value="Chromosome"/>
</dbReference>
<keyword evidence="4" id="KW-1003">Cell membrane</keyword>
<evidence type="ECO:0000256" key="4">
    <source>
        <dbReference type="ARBA" id="ARBA00022475"/>
    </source>
</evidence>
<dbReference type="GO" id="GO:0006865">
    <property type="term" value="P:amino acid transport"/>
    <property type="evidence" value="ECO:0007669"/>
    <property type="project" value="UniProtKB-KW"/>
</dbReference>
<keyword evidence="5 9" id="KW-0812">Transmembrane</keyword>
<dbReference type="STRING" id="373903.Hore_06670"/>
<evidence type="ECO:0000313" key="10">
    <source>
        <dbReference type="EMBL" id="ACL69424.1"/>
    </source>
</evidence>
<name>B8D2J7_HALOH</name>
<dbReference type="GO" id="GO:0022857">
    <property type="term" value="F:transmembrane transporter activity"/>
    <property type="evidence" value="ECO:0007669"/>
    <property type="project" value="InterPro"/>
</dbReference>
<feature type="transmembrane region" description="Helical" evidence="9">
    <location>
        <begin position="9"/>
        <end position="29"/>
    </location>
</feature>
<dbReference type="AlphaFoldDB" id="B8D2J7"/>
<evidence type="ECO:0000256" key="5">
    <source>
        <dbReference type="ARBA" id="ARBA00022692"/>
    </source>
</evidence>
<dbReference type="eggNOG" id="COG0531">
    <property type="taxonomic scope" value="Bacteria"/>
</dbReference>
<evidence type="ECO:0000256" key="2">
    <source>
        <dbReference type="ARBA" id="ARBA00008220"/>
    </source>
</evidence>
<dbReference type="Pfam" id="PF13520">
    <property type="entry name" value="AA_permease_2"/>
    <property type="match status" value="1"/>
</dbReference>
<dbReference type="PANTHER" id="PTHR42770:SF4">
    <property type="entry name" value="ARGININE_ORNITHINE ANTIPORTER-RELATED"/>
    <property type="match status" value="1"/>
</dbReference>
<dbReference type="NCBIfam" id="TIGR00905">
    <property type="entry name" value="2A0302"/>
    <property type="match status" value="1"/>
</dbReference>
<evidence type="ECO:0000256" key="8">
    <source>
        <dbReference type="ARBA" id="ARBA00023136"/>
    </source>
</evidence>
<feature type="transmembrane region" description="Helical" evidence="9">
    <location>
        <begin position="339"/>
        <end position="357"/>
    </location>
</feature>
<evidence type="ECO:0000256" key="1">
    <source>
        <dbReference type="ARBA" id="ARBA00004651"/>
    </source>
</evidence>
<feature type="transmembrane region" description="Helical" evidence="9">
    <location>
        <begin position="296"/>
        <end position="318"/>
    </location>
</feature>
<dbReference type="EMBL" id="CP001098">
    <property type="protein sequence ID" value="ACL69424.1"/>
    <property type="molecule type" value="Genomic_DNA"/>
</dbReference>
<keyword evidence="8 9" id="KW-0472">Membrane</keyword>
<feature type="transmembrane region" description="Helical" evidence="9">
    <location>
        <begin position="41"/>
        <end position="60"/>
    </location>
</feature>
<dbReference type="InterPro" id="IPR050367">
    <property type="entry name" value="APC_superfamily"/>
</dbReference>
<comment type="similarity">
    <text evidence="2">Belongs to the amino acid-polyamine-organocation (APC) superfamily. Basic amino acid/polyamine antiporter (APA) (TC 2.A.3.2) family.</text>
</comment>
<proteinExistence type="inferred from homology"/>
<evidence type="ECO:0000256" key="6">
    <source>
        <dbReference type="ARBA" id="ARBA00022970"/>
    </source>
</evidence>
<dbReference type="PIRSF" id="PIRSF006060">
    <property type="entry name" value="AA_transporter"/>
    <property type="match status" value="1"/>
</dbReference>
<feature type="transmembrane region" description="Helical" evidence="9">
    <location>
        <begin position="425"/>
        <end position="443"/>
    </location>
</feature>
<dbReference type="InterPro" id="IPR004754">
    <property type="entry name" value="Amino_acid_antiprt"/>
</dbReference>
<feature type="transmembrane region" description="Helical" evidence="9">
    <location>
        <begin position="210"/>
        <end position="228"/>
    </location>
</feature>
<organism evidence="10 11">
    <name type="scientific">Halothermothrix orenii (strain H 168 / OCM 544 / DSM 9562)</name>
    <dbReference type="NCBI Taxonomy" id="373903"/>
    <lineage>
        <taxon>Bacteria</taxon>
        <taxon>Bacillati</taxon>
        <taxon>Bacillota</taxon>
        <taxon>Clostridia</taxon>
        <taxon>Halanaerobiales</taxon>
        <taxon>Halothermotrichaceae</taxon>
        <taxon>Halothermothrix</taxon>
    </lineage>
</organism>
<dbReference type="InterPro" id="IPR002293">
    <property type="entry name" value="AA/rel_permease1"/>
</dbReference>
<keyword evidence="7 9" id="KW-1133">Transmembrane helix</keyword>